<proteinExistence type="predicted"/>
<evidence type="ECO:0000313" key="3">
    <source>
        <dbReference type="WBParaSite" id="nRc.2.0.1.t21638-RA"/>
    </source>
</evidence>
<feature type="region of interest" description="Disordered" evidence="1">
    <location>
        <begin position="206"/>
        <end position="232"/>
    </location>
</feature>
<accession>A0A915J7B8</accession>
<sequence>MMSVQSSEMLSNSKEMHVNLIRDVEVIEYDLATEESEDEEAKYSKKKFTDLSTNVQHRPWDELELKGHGLVDKKGQHFETPLSYVGLQKIQEVKETAKATKDPNLTMGTLHLPFDDVAMKYSGYVDKNCHRMTDEELNEVNVGTDDNRHVKIMEQSVKSEFSGSVPSTRRRRKKTTSTIEEDKMPTGASKKIPPKQLAKWPLTGAVIKSAGSRSPDTSKNLSSKDIEKAKSKGINNSAAVAIGDKSADGREHFMSNIFEPGNPFRMILKGTIIVRV</sequence>
<dbReference type="Proteomes" id="UP000887565">
    <property type="component" value="Unplaced"/>
</dbReference>
<dbReference type="WBParaSite" id="nRc.2.0.1.t21638-RA">
    <property type="protein sequence ID" value="nRc.2.0.1.t21638-RA"/>
    <property type="gene ID" value="nRc.2.0.1.g21638"/>
</dbReference>
<evidence type="ECO:0000256" key="1">
    <source>
        <dbReference type="SAM" id="MobiDB-lite"/>
    </source>
</evidence>
<evidence type="ECO:0000313" key="2">
    <source>
        <dbReference type="Proteomes" id="UP000887565"/>
    </source>
</evidence>
<protein>
    <submittedName>
        <fullName evidence="3">Uncharacterized protein</fullName>
    </submittedName>
</protein>
<reference evidence="3" key="1">
    <citation type="submission" date="2022-11" db="UniProtKB">
        <authorList>
            <consortium name="WormBaseParasite"/>
        </authorList>
    </citation>
    <scope>IDENTIFICATION</scope>
</reference>
<feature type="compositionally biased region" description="Polar residues" evidence="1">
    <location>
        <begin position="211"/>
        <end position="221"/>
    </location>
</feature>
<feature type="region of interest" description="Disordered" evidence="1">
    <location>
        <begin position="157"/>
        <end position="192"/>
    </location>
</feature>
<name>A0A915J7B8_ROMCU</name>
<dbReference type="AlphaFoldDB" id="A0A915J7B8"/>
<organism evidence="2 3">
    <name type="scientific">Romanomermis culicivorax</name>
    <name type="common">Nematode worm</name>
    <dbReference type="NCBI Taxonomy" id="13658"/>
    <lineage>
        <taxon>Eukaryota</taxon>
        <taxon>Metazoa</taxon>
        <taxon>Ecdysozoa</taxon>
        <taxon>Nematoda</taxon>
        <taxon>Enoplea</taxon>
        <taxon>Dorylaimia</taxon>
        <taxon>Mermithida</taxon>
        <taxon>Mermithoidea</taxon>
        <taxon>Mermithidae</taxon>
        <taxon>Romanomermis</taxon>
    </lineage>
</organism>
<keyword evidence="2" id="KW-1185">Reference proteome</keyword>
<feature type="compositionally biased region" description="Polar residues" evidence="1">
    <location>
        <begin position="157"/>
        <end position="166"/>
    </location>
</feature>